<sequence length="134" mass="15206">MEVDLPERPRESLVIRVPVTANPTKKGQFRFHSRLKKTGQGSNRRIFSSLLFPQLSLSLSLSAPHPLLFSDLIPHSSSTSNPMGYHRPNPKLPGLKIRLQSSDPTRQNRLISIKLRGPKQQILNYNFTVTKLKI</sequence>
<name>A0A371DYM1_MUCPR</name>
<reference evidence="1" key="1">
    <citation type="submission" date="2018-05" db="EMBL/GenBank/DDBJ databases">
        <title>Draft genome of Mucuna pruriens seed.</title>
        <authorList>
            <person name="Nnadi N.E."/>
            <person name="Vos R."/>
            <person name="Hasami M.H."/>
            <person name="Devisetty U.K."/>
            <person name="Aguiy J.C."/>
        </authorList>
    </citation>
    <scope>NUCLEOTIDE SEQUENCE [LARGE SCALE GENOMIC DNA]</scope>
    <source>
        <strain evidence="1">JCA_2017</strain>
    </source>
</reference>
<proteinExistence type="predicted"/>
<comment type="caution">
    <text evidence="1">The sequence shown here is derived from an EMBL/GenBank/DDBJ whole genome shotgun (WGS) entry which is preliminary data.</text>
</comment>
<protein>
    <submittedName>
        <fullName evidence="1">Uncharacterized protein</fullName>
    </submittedName>
</protein>
<accession>A0A371DYM1</accession>
<keyword evidence="2" id="KW-1185">Reference proteome</keyword>
<dbReference type="Proteomes" id="UP000257109">
    <property type="component" value="Unassembled WGS sequence"/>
</dbReference>
<dbReference type="EMBL" id="QJKJ01018369">
    <property type="protein sequence ID" value="RDX57655.1"/>
    <property type="molecule type" value="Genomic_DNA"/>
</dbReference>
<gene>
    <name evidence="1" type="ORF">CR513_63084</name>
</gene>
<organism evidence="1 2">
    <name type="scientific">Mucuna pruriens</name>
    <name type="common">Velvet bean</name>
    <name type="synonym">Dolichos pruriens</name>
    <dbReference type="NCBI Taxonomy" id="157652"/>
    <lineage>
        <taxon>Eukaryota</taxon>
        <taxon>Viridiplantae</taxon>
        <taxon>Streptophyta</taxon>
        <taxon>Embryophyta</taxon>
        <taxon>Tracheophyta</taxon>
        <taxon>Spermatophyta</taxon>
        <taxon>Magnoliopsida</taxon>
        <taxon>eudicotyledons</taxon>
        <taxon>Gunneridae</taxon>
        <taxon>Pentapetalae</taxon>
        <taxon>rosids</taxon>
        <taxon>fabids</taxon>
        <taxon>Fabales</taxon>
        <taxon>Fabaceae</taxon>
        <taxon>Papilionoideae</taxon>
        <taxon>50 kb inversion clade</taxon>
        <taxon>NPAAA clade</taxon>
        <taxon>indigoferoid/millettioid clade</taxon>
        <taxon>Phaseoleae</taxon>
        <taxon>Mucuna</taxon>
    </lineage>
</organism>
<dbReference type="OrthoDB" id="10608157at2759"/>
<evidence type="ECO:0000313" key="1">
    <source>
        <dbReference type="EMBL" id="RDX57655.1"/>
    </source>
</evidence>
<dbReference type="AlphaFoldDB" id="A0A371DYM1"/>
<evidence type="ECO:0000313" key="2">
    <source>
        <dbReference type="Proteomes" id="UP000257109"/>
    </source>
</evidence>
<feature type="non-terminal residue" evidence="1">
    <location>
        <position position="1"/>
    </location>
</feature>